<dbReference type="eggNOG" id="KOG4197">
    <property type="taxonomic scope" value="Eukaryota"/>
</dbReference>
<comment type="similarity">
    <text evidence="1">Belongs to the PPR family. PCMP-H subfamily.</text>
</comment>
<dbReference type="InterPro" id="IPR046960">
    <property type="entry name" value="PPR_At4g14850-like_plant"/>
</dbReference>
<evidence type="ECO:0000256" key="2">
    <source>
        <dbReference type="ARBA" id="ARBA00022737"/>
    </source>
</evidence>
<dbReference type="EMBL" id="KI392075">
    <property type="protein sequence ID" value="ERN19002.1"/>
    <property type="molecule type" value="Genomic_DNA"/>
</dbReference>
<sequence>MLHPPLSSNITTNGAYTAAVEEQQLLRLLDGCTGGIRPAKRIHAHIIIRGLAQSNFLIAKLLRKATTIHRPEDYDTTTSSTSMDYSQLVFEQVSRPNAFLWTTLIRAYALRGGPEAFLLYNRMAALGTPRPISFTFSALFKACSASQQGKDIQAHTLKLGFDSDLYVQNTLIDLYVRCGCVNDARRVFDTMPTRDIISWTAMIVAYAKGGDMEAARCLFDSLPHKDMVSWTAMLSGYAQNAKPQEALQLFEEMKAAGVPIDEVTLVGAINACAQLGVLHLARQIHSLVMDYGGPESVVVGSALIDMYAKCGSLKEAYQVFEKMTVKNVFSYSAMIGSFAMHGHGRAALRLFSQMQATDIPPNSVTFIGVLAACSHTGLVEEGVQCFATMQDEYRISPSADHYACMVDLLGRAGRLEEAHELLKTMPIKPHAGVWGALLGACRIHGNANLAEVAAKHLFEVEPDGIGNYVLLSNIYAAAKRWDDVRRVRKEMRGRGLRKNPGCSWVEGKEGVQKFFAGDVLSEEIETALEELLEKASAAGYVPKLDCVVYDVSDGEKEQVLKRHSEKVALAFGLLTMESRIRIVKNLRMCDDCHLLMCVASRVAEREIVVRDNMRFHHFKQGACSCGEFW</sequence>
<dbReference type="InterPro" id="IPR011990">
    <property type="entry name" value="TPR-like_helical_dom_sf"/>
</dbReference>
<feature type="repeat" description="PPR" evidence="3">
    <location>
        <begin position="327"/>
        <end position="361"/>
    </location>
</feature>
<dbReference type="GO" id="GO:0003723">
    <property type="term" value="F:RNA binding"/>
    <property type="evidence" value="ECO:0000318"/>
    <property type="project" value="GO_Central"/>
</dbReference>
<feature type="repeat" description="PPR" evidence="3">
    <location>
        <begin position="296"/>
        <end position="326"/>
    </location>
</feature>
<dbReference type="Pfam" id="PF14432">
    <property type="entry name" value="DYW_deaminase"/>
    <property type="match status" value="1"/>
</dbReference>
<dbReference type="Gramene" id="ERN19002">
    <property type="protein sequence ID" value="ERN19002"/>
    <property type="gene ID" value="AMTR_s00061p00035580"/>
</dbReference>
<evidence type="ECO:0000259" key="4">
    <source>
        <dbReference type="Pfam" id="PF14432"/>
    </source>
</evidence>
<dbReference type="OrthoDB" id="185373at2759"/>
<reference evidence="6" key="1">
    <citation type="journal article" date="2013" name="Science">
        <title>The Amborella genome and the evolution of flowering plants.</title>
        <authorList>
            <consortium name="Amborella Genome Project"/>
        </authorList>
    </citation>
    <scope>NUCLEOTIDE SEQUENCE [LARGE SCALE GENOMIC DNA]</scope>
</reference>
<dbReference type="PANTHER" id="PTHR47926">
    <property type="entry name" value="PENTATRICOPEPTIDE REPEAT-CONTAINING PROTEIN"/>
    <property type="match status" value="1"/>
</dbReference>
<accession>U5DC37</accession>
<dbReference type="FunFam" id="1.25.40.10:FF:000325">
    <property type="entry name" value="Pentatricopeptide repeat-containing protein At4g14820"/>
    <property type="match status" value="1"/>
</dbReference>
<dbReference type="PROSITE" id="PS51375">
    <property type="entry name" value="PPR"/>
    <property type="match status" value="4"/>
</dbReference>
<feature type="domain" description="DYW" evidence="4">
    <location>
        <begin position="539"/>
        <end position="629"/>
    </location>
</feature>
<dbReference type="Pfam" id="PF01535">
    <property type="entry name" value="PPR"/>
    <property type="match status" value="3"/>
</dbReference>
<keyword evidence="6" id="KW-1185">Reference proteome</keyword>
<dbReference type="InterPro" id="IPR032867">
    <property type="entry name" value="DYW_dom"/>
</dbReference>
<protein>
    <recommendedName>
        <fullName evidence="4">DYW domain-containing protein</fullName>
    </recommendedName>
</protein>
<dbReference type="AlphaFoldDB" id="U5DC37"/>
<dbReference type="Proteomes" id="UP000017836">
    <property type="component" value="Unassembled WGS sequence"/>
</dbReference>
<dbReference type="GO" id="GO:0009451">
    <property type="term" value="P:RNA modification"/>
    <property type="evidence" value="ECO:0000318"/>
    <property type="project" value="GO_Central"/>
</dbReference>
<name>U5DC37_AMBTC</name>
<organism evidence="5 6">
    <name type="scientific">Amborella trichopoda</name>
    <dbReference type="NCBI Taxonomy" id="13333"/>
    <lineage>
        <taxon>Eukaryota</taxon>
        <taxon>Viridiplantae</taxon>
        <taxon>Streptophyta</taxon>
        <taxon>Embryophyta</taxon>
        <taxon>Tracheophyta</taxon>
        <taxon>Spermatophyta</taxon>
        <taxon>Magnoliopsida</taxon>
        <taxon>Amborellales</taxon>
        <taxon>Amborellaceae</taxon>
        <taxon>Amborella</taxon>
    </lineage>
</organism>
<feature type="repeat" description="PPR" evidence="3">
    <location>
        <begin position="226"/>
        <end position="260"/>
    </location>
</feature>
<dbReference type="Pfam" id="PF20431">
    <property type="entry name" value="E_motif"/>
    <property type="match status" value="1"/>
</dbReference>
<evidence type="ECO:0000313" key="6">
    <source>
        <dbReference type="Proteomes" id="UP000017836"/>
    </source>
</evidence>
<dbReference type="PANTHER" id="PTHR47926:SF523">
    <property type="entry name" value="DYW DOMAIN-CONTAINING PROTEIN"/>
    <property type="match status" value="1"/>
</dbReference>
<evidence type="ECO:0000256" key="3">
    <source>
        <dbReference type="PROSITE-ProRule" id="PRU00708"/>
    </source>
</evidence>
<dbReference type="InterPro" id="IPR002885">
    <property type="entry name" value="PPR_rpt"/>
</dbReference>
<evidence type="ECO:0000313" key="5">
    <source>
        <dbReference type="EMBL" id="ERN19002.1"/>
    </source>
</evidence>
<feature type="repeat" description="PPR" evidence="3">
    <location>
        <begin position="164"/>
        <end position="198"/>
    </location>
</feature>
<dbReference type="NCBIfam" id="TIGR00756">
    <property type="entry name" value="PPR"/>
    <property type="match status" value="6"/>
</dbReference>
<dbReference type="Gene3D" id="1.25.40.10">
    <property type="entry name" value="Tetratricopeptide repeat domain"/>
    <property type="match status" value="3"/>
</dbReference>
<keyword evidence="2" id="KW-0677">Repeat</keyword>
<dbReference type="HOGENOM" id="CLU_002706_37_6_1"/>
<evidence type="ECO:0000256" key="1">
    <source>
        <dbReference type="ARBA" id="ARBA00006643"/>
    </source>
</evidence>
<dbReference type="Pfam" id="PF13041">
    <property type="entry name" value="PPR_2"/>
    <property type="match status" value="2"/>
</dbReference>
<dbReference type="GO" id="GO:0008270">
    <property type="term" value="F:zinc ion binding"/>
    <property type="evidence" value="ECO:0007669"/>
    <property type="project" value="InterPro"/>
</dbReference>
<dbReference type="FunFam" id="1.25.40.10:FF:000348">
    <property type="entry name" value="Pentatricopeptide repeat-containing protein chloroplastic"/>
    <property type="match status" value="1"/>
</dbReference>
<dbReference type="OMA" id="GLDQSCY"/>
<dbReference type="SUPFAM" id="SSF48452">
    <property type="entry name" value="TPR-like"/>
    <property type="match status" value="1"/>
</dbReference>
<gene>
    <name evidence="5" type="ORF">AMTR_s00061p00035580</name>
</gene>
<proteinExistence type="inferred from homology"/>
<dbReference type="KEGG" id="atr:18447374"/>
<dbReference type="InterPro" id="IPR046848">
    <property type="entry name" value="E_motif"/>
</dbReference>